<dbReference type="Gene3D" id="3.90.220.20">
    <property type="entry name" value="DNA methylase specificity domains"/>
    <property type="match status" value="2"/>
</dbReference>
<dbReference type="EMBL" id="JBEPLS010000022">
    <property type="protein sequence ID" value="MET3605725.1"/>
    <property type="molecule type" value="Genomic_DNA"/>
</dbReference>
<evidence type="ECO:0000313" key="6">
    <source>
        <dbReference type="EMBL" id="QEM99759.1"/>
    </source>
</evidence>
<dbReference type="InterPro" id="IPR000055">
    <property type="entry name" value="Restrct_endonuc_typeI_TRD"/>
</dbReference>
<proteinExistence type="inferred from homology"/>
<protein>
    <submittedName>
        <fullName evidence="6">Restriction endonuclease subunit S</fullName>
    </submittedName>
    <submittedName>
        <fullName evidence="5">Type I restriction enzyme S subunit</fullName>
        <ecNumber evidence="5">3.1.21.3</ecNumber>
    </submittedName>
</protein>
<evidence type="ECO:0000256" key="2">
    <source>
        <dbReference type="ARBA" id="ARBA00022747"/>
    </source>
</evidence>
<dbReference type="GO" id="GO:0003677">
    <property type="term" value="F:DNA binding"/>
    <property type="evidence" value="ECO:0007669"/>
    <property type="project" value="UniProtKB-KW"/>
</dbReference>
<evidence type="ECO:0000313" key="7">
    <source>
        <dbReference type="Proteomes" id="UP000323522"/>
    </source>
</evidence>
<reference evidence="6 7" key="1">
    <citation type="submission" date="2019-02" db="EMBL/GenBank/DDBJ databases">
        <title>Complete Genome Sequence and Methylome Analysis of Sphaerotilus natans subsp. sulfidivorans D-507.</title>
        <authorList>
            <person name="Fomenkov A."/>
            <person name="Gridneva E."/>
            <person name="Smolyakov D."/>
            <person name="Dubinina G."/>
            <person name="Vincze T."/>
            <person name="Grabovich M."/>
            <person name="Roberts R.J."/>
        </authorList>
    </citation>
    <scope>NUCLEOTIDE SEQUENCE [LARGE SCALE GENOMIC DNA]</scope>
    <source>
        <strain evidence="6 7">D-507</strain>
    </source>
</reference>
<dbReference type="EC" id="3.1.21.3" evidence="5"/>
<keyword evidence="5" id="KW-0378">Hydrolase</keyword>
<sequence>MQSEWAKPEAISELLARHGGSIKTGPFGTTLKASEYASVGVPLISVREIGHGSFHVDAKTPRVDAATLARLPEYILEEGDIVFARKGGIERCALVRKQQAGWFLGSDGIRLRPPKVCDARFLAYSLQTQAVKDWLVQHSTGSTMASLNQSTIGRLPVAFPSVSTQRAVADTLEFFDDRIDLLRQTNATLESIAQALFKSWFIDFDPVRAKAEGREPLGLDAATAALFPAEFEESALGVIPKGWTVQPIGDLVETVGGSTPDTKNEAFWEPAAHHWTSPKDLSGATAPVLLGTERKVSAAGLAKISSGLLPVGTLLMSSRAPIGYLSLTQVPVAINQGYIAMPPGGRLPPEYMYFWCQHNMDAIKGRANGSTFMEISKKAFRPIPSLLPALEVIARFTDFAAMTFERITMNERQALALVELRNTLLPRLISGKLRLPEAQEQLADVLA</sequence>
<dbReference type="Proteomes" id="UP001549111">
    <property type="component" value="Unassembled WGS sequence"/>
</dbReference>
<dbReference type="GO" id="GO:0009307">
    <property type="term" value="P:DNA restriction-modification system"/>
    <property type="evidence" value="ECO:0007669"/>
    <property type="project" value="UniProtKB-KW"/>
</dbReference>
<gene>
    <name evidence="5" type="ORF">ABIC99_003558</name>
    <name evidence="6" type="ORF">EWH46_02540</name>
</gene>
<dbReference type="KEGG" id="snn:EWH46_02540"/>
<dbReference type="PANTHER" id="PTHR30408:SF13">
    <property type="entry name" value="TYPE I RESTRICTION ENZYME HINDI SPECIFICITY SUBUNIT"/>
    <property type="match status" value="1"/>
</dbReference>
<dbReference type="InterPro" id="IPR044946">
    <property type="entry name" value="Restrct_endonuc_typeI_TRD_sf"/>
</dbReference>
<keyword evidence="6" id="KW-0540">Nuclease</keyword>
<evidence type="ECO:0000313" key="5">
    <source>
        <dbReference type="EMBL" id="MET3605725.1"/>
    </source>
</evidence>
<name>A0A5C1PYN9_9BURK</name>
<dbReference type="Gene3D" id="1.10.287.1120">
    <property type="entry name" value="Bipartite methylase S protein"/>
    <property type="match status" value="1"/>
</dbReference>
<dbReference type="PANTHER" id="PTHR30408">
    <property type="entry name" value="TYPE-1 RESTRICTION ENZYME ECOKI SPECIFICITY PROTEIN"/>
    <property type="match status" value="1"/>
</dbReference>
<evidence type="ECO:0000259" key="4">
    <source>
        <dbReference type="Pfam" id="PF01420"/>
    </source>
</evidence>
<organism evidence="6 7">
    <name type="scientific">Sphaerotilus sulfidivorans</name>
    <dbReference type="NCBI Taxonomy" id="639200"/>
    <lineage>
        <taxon>Bacteria</taxon>
        <taxon>Pseudomonadati</taxon>
        <taxon>Pseudomonadota</taxon>
        <taxon>Betaproteobacteria</taxon>
        <taxon>Burkholderiales</taxon>
        <taxon>Sphaerotilaceae</taxon>
        <taxon>Sphaerotilus</taxon>
    </lineage>
</organism>
<dbReference type="EMBL" id="CP035708">
    <property type="protein sequence ID" value="QEM99759.1"/>
    <property type="molecule type" value="Genomic_DNA"/>
</dbReference>
<feature type="domain" description="Type I restriction modification DNA specificity" evidence="4">
    <location>
        <begin position="42"/>
        <end position="190"/>
    </location>
</feature>
<accession>A0A5C1PYN9</accession>
<dbReference type="SUPFAM" id="SSF116734">
    <property type="entry name" value="DNA methylase specificity domain"/>
    <property type="match status" value="2"/>
</dbReference>
<dbReference type="Proteomes" id="UP000323522">
    <property type="component" value="Chromosome"/>
</dbReference>
<dbReference type="REBASE" id="297926">
    <property type="entry name" value="S.Sna507IV"/>
</dbReference>
<keyword evidence="8" id="KW-1185">Reference proteome</keyword>
<comment type="similarity">
    <text evidence="1">Belongs to the type-I restriction system S methylase family.</text>
</comment>
<dbReference type="InterPro" id="IPR052021">
    <property type="entry name" value="Type-I_RS_S_subunit"/>
</dbReference>
<keyword evidence="2" id="KW-0680">Restriction system</keyword>
<feature type="domain" description="Type I restriction modification DNA specificity" evidence="4">
    <location>
        <begin position="240"/>
        <end position="391"/>
    </location>
</feature>
<dbReference type="OrthoDB" id="9798929at2"/>
<evidence type="ECO:0000313" key="8">
    <source>
        <dbReference type="Proteomes" id="UP001549111"/>
    </source>
</evidence>
<dbReference type="GO" id="GO:0009035">
    <property type="term" value="F:type I site-specific deoxyribonuclease activity"/>
    <property type="evidence" value="ECO:0007669"/>
    <property type="project" value="UniProtKB-EC"/>
</dbReference>
<dbReference type="RefSeq" id="WP_149502519.1">
    <property type="nucleotide sequence ID" value="NZ_CP035708.1"/>
</dbReference>
<reference evidence="5 8" key="2">
    <citation type="submission" date="2024-06" db="EMBL/GenBank/DDBJ databases">
        <title>Genomic Encyclopedia of Type Strains, Phase IV (KMG-IV): sequencing the most valuable type-strain genomes for metagenomic binning, comparative biology and taxonomic classification.</title>
        <authorList>
            <person name="Goeker M."/>
        </authorList>
    </citation>
    <scope>NUCLEOTIDE SEQUENCE [LARGE SCALE GENOMIC DNA]</scope>
    <source>
        <strain evidence="5 8">D-501</strain>
    </source>
</reference>
<dbReference type="AlphaFoldDB" id="A0A5C1PYN9"/>
<keyword evidence="3" id="KW-0238">DNA-binding</keyword>
<evidence type="ECO:0000256" key="3">
    <source>
        <dbReference type="ARBA" id="ARBA00023125"/>
    </source>
</evidence>
<keyword evidence="6" id="KW-0255">Endonuclease</keyword>
<evidence type="ECO:0000256" key="1">
    <source>
        <dbReference type="ARBA" id="ARBA00010923"/>
    </source>
</evidence>
<dbReference type="Pfam" id="PF01420">
    <property type="entry name" value="Methylase_S"/>
    <property type="match status" value="2"/>
</dbReference>